<evidence type="ECO:0000313" key="7">
    <source>
        <dbReference type="EMBL" id="CAF4408883.1"/>
    </source>
</evidence>
<evidence type="ECO:0000256" key="1">
    <source>
        <dbReference type="ARBA" id="ARBA00004141"/>
    </source>
</evidence>
<organism evidence="7 8">
    <name type="scientific">Adineta steineri</name>
    <dbReference type="NCBI Taxonomy" id="433720"/>
    <lineage>
        <taxon>Eukaryota</taxon>
        <taxon>Metazoa</taxon>
        <taxon>Spiralia</taxon>
        <taxon>Gnathifera</taxon>
        <taxon>Rotifera</taxon>
        <taxon>Eurotatoria</taxon>
        <taxon>Bdelloidea</taxon>
        <taxon>Adinetida</taxon>
        <taxon>Adinetidae</taxon>
        <taxon>Adineta</taxon>
    </lineage>
</organism>
<gene>
    <name evidence="7" type="ORF">OXD698_LOCUS51908</name>
</gene>
<feature type="transmembrane region" description="Helical" evidence="5">
    <location>
        <begin position="64"/>
        <end position="81"/>
    </location>
</feature>
<dbReference type="SUPFAM" id="SSF81324">
    <property type="entry name" value="Voltage-gated potassium channels"/>
    <property type="match status" value="1"/>
</dbReference>
<dbReference type="Gene3D" id="1.10.287.70">
    <property type="match status" value="1"/>
</dbReference>
<dbReference type="Pfam" id="PF00520">
    <property type="entry name" value="Ion_trans"/>
    <property type="match status" value="1"/>
</dbReference>
<keyword evidence="2 5" id="KW-0812">Transmembrane</keyword>
<keyword evidence="3 5" id="KW-1133">Transmembrane helix</keyword>
<sequence length="103" mass="11207">MIKLGRYHRSIKHLIESFGKASIEFLTLSVVLLGTSCVFGTIIYSIERTTNPTSTVLFPNVGTSIYYTILAITNVGFEGFLPSTYLGKWIACAAITIGILSIA</sequence>
<feature type="domain" description="Ion transport" evidence="6">
    <location>
        <begin position="2"/>
        <end position="99"/>
    </location>
</feature>
<accession>A0A820PS48</accession>
<dbReference type="Proteomes" id="UP000663844">
    <property type="component" value="Unassembled WGS sequence"/>
</dbReference>
<evidence type="ECO:0000256" key="2">
    <source>
        <dbReference type="ARBA" id="ARBA00022692"/>
    </source>
</evidence>
<evidence type="ECO:0000256" key="5">
    <source>
        <dbReference type="SAM" id="Phobius"/>
    </source>
</evidence>
<evidence type="ECO:0000256" key="4">
    <source>
        <dbReference type="ARBA" id="ARBA00023136"/>
    </source>
</evidence>
<evidence type="ECO:0000313" key="8">
    <source>
        <dbReference type="Proteomes" id="UP000663844"/>
    </source>
</evidence>
<evidence type="ECO:0000256" key="3">
    <source>
        <dbReference type="ARBA" id="ARBA00022989"/>
    </source>
</evidence>
<dbReference type="GO" id="GO:0016020">
    <property type="term" value="C:membrane"/>
    <property type="evidence" value="ECO:0007669"/>
    <property type="project" value="UniProtKB-SubCell"/>
</dbReference>
<comment type="subcellular location">
    <subcellularLocation>
        <location evidence="1">Membrane</location>
        <topology evidence="1">Multi-pass membrane protein</topology>
    </subcellularLocation>
</comment>
<evidence type="ECO:0000259" key="6">
    <source>
        <dbReference type="Pfam" id="PF00520"/>
    </source>
</evidence>
<comment type="caution">
    <text evidence="7">The sequence shown here is derived from an EMBL/GenBank/DDBJ whole genome shotgun (WGS) entry which is preliminary data.</text>
</comment>
<feature type="transmembrane region" description="Helical" evidence="5">
    <location>
        <begin position="21"/>
        <end position="44"/>
    </location>
</feature>
<dbReference type="EMBL" id="CAJOAZ010027337">
    <property type="protein sequence ID" value="CAF4408883.1"/>
    <property type="molecule type" value="Genomic_DNA"/>
</dbReference>
<keyword evidence="4 5" id="KW-0472">Membrane</keyword>
<reference evidence="7" key="1">
    <citation type="submission" date="2021-02" db="EMBL/GenBank/DDBJ databases">
        <authorList>
            <person name="Nowell W R."/>
        </authorList>
    </citation>
    <scope>NUCLEOTIDE SEQUENCE</scope>
</reference>
<feature type="non-terminal residue" evidence="7">
    <location>
        <position position="103"/>
    </location>
</feature>
<name>A0A820PS48_9BILA</name>
<dbReference type="AlphaFoldDB" id="A0A820PS48"/>
<protein>
    <recommendedName>
        <fullName evidence="6">Ion transport domain-containing protein</fullName>
    </recommendedName>
</protein>
<proteinExistence type="predicted"/>
<dbReference type="InterPro" id="IPR005821">
    <property type="entry name" value="Ion_trans_dom"/>
</dbReference>
<dbReference type="GO" id="GO:0005216">
    <property type="term" value="F:monoatomic ion channel activity"/>
    <property type="evidence" value="ECO:0007669"/>
    <property type="project" value="InterPro"/>
</dbReference>